<reference evidence="7" key="1">
    <citation type="submission" date="2019-12" db="EMBL/GenBank/DDBJ databases">
        <title>Comparative genomics gives insights into the taxonomy of the Azoarcus-Aromatoleum group and reveals separate origins of nif in the plant-associated Azoarcus and non-plant-associated Aromatoleum sub-groups.</title>
        <authorList>
            <person name="Lafos M."/>
            <person name="Maluk M."/>
            <person name="Batista M."/>
            <person name="Junghare M."/>
            <person name="Carmona M."/>
            <person name="Faoro H."/>
            <person name="Cruz L.M."/>
            <person name="Battistoni F."/>
            <person name="De Souza E."/>
            <person name="Pedrosa F."/>
            <person name="Chen W.-M."/>
            <person name="Poole P.S."/>
            <person name="Dixon R.A."/>
            <person name="James E.K."/>
        </authorList>
    </citation>
    <scope>NUCLEOTIDE SEQUENCE</scope>
    <source>
        <strain evidence="7">U120</strain>
    </source>
</reference>
<evidence type="ECO:0000256" key="4">
    <source>
        <dbReference type="ARBA" id="ARBA00022741"/>
    </source>
</evidence>
<keyword evidence="4" id="KW-0547">Nucleotide-binding</keyword>
<evidence type="ECO:0000256" key="1">
    <source>
        <dbReference type="ARBA" id="ARBA00022553"/>
    </source>
</evidence>
<dbReference type="InterPro" id="IPR051813">
    <property type="entry name" value="HepT_RNase_toxin"/>
</dbReference>
<dbReference type="EMBL" id="WTVH01000117">
    <property type="protein sequence ID" value="NMF95497.1"/>
    <property type="molecule type" value="Genomic_DNA"/>
</dbReference>
<dbReference type="InterPro" id="IPR037038">
    <property type="entry name" value="HepT-like_sf"/>
</dbReference>
<dbReference type="InterPro" id="IPR008201">
    <property type="entry name" value="HepT-like"/>
</dbReference>
<comment type="similarity">
    <text evidence="6">Belongs to the HepT RNase toxin family.</text>
</comment>
<keyword evidence="3" id="KW-0540">Nuclease</keyword>
<evidence type="ECO:0000313" key="8">
    <source>
        <dbReference type="Proteomes" id="UP000601990"/>
    </source>
</evidence>
<dbReference type="Proteomes" id="UP000601990">
    <property type="component" value="Unassembled WGS sequence"/>
</dbReference>
<dbReference type="Gene3D" id="1.20.120.580">
    <property type="entry name" value="bsu32300-like"/>
    <property type="match status" value="1"/>
</dbReference>
<keyword evidence="5" id="KW-0378">Hydrolase</keyword>
<keyword evidence="8" id="KW-1185">Reference proteome</keyword>
<sequence>MHPDSPKYLWDVQNAAALIERFVSGRSYEDYVSDPMLKSAVERQLEIIGEALNALSRRDPATAKVIPDLARIVSFRNVLIHGYASVDDKLVWGVVEAKLSTLRHTITDLLAPS</sequence>
<organism evidence="7 8">
    <name type="scientific">Aromatoleum buckelii</name>
    <dbReference type="NCBI Taxonomy" id="200254"/>
    <lineage>
        <taxon>Bacteria</taxon>
        <taxon>Pseudomonadati</taxon>
        <taxon>Pseudomonadota</taxon>
        <taxon>Betaproteobacteria</taxon>
        <taxon>Rhodocyclales</taxon>
        <taxon>Rhodocyclaceae</taxon>
        <taxon>Aromatoleum</taxon>
    </lineage>
</organism>
<evidence type="ECO:0000256" key="5">
    <source>
        <dbReference type="ARBA" id="ARBA00022801"/>
    </source>
</evidence>
<keyword evidence="1" id="KW-0597">Phosphoprotein</keyword>
<dbReference type="Pfam" id="PF01934">
    <property type="entry name" value="HepT-like"/>
    <property type="match status" value="1"/>
</dbReference>
<keyword evidence="2" id="KW-1277">Toxin-antitoxin system</keyword>
<name>A0ABX1N8C2_9RHOO</name>
<evidence type="ECO:0000256" key="3">
    <source>
        <dbReference type="ARBA" id="ARBA00022722"/>
    </source>
</evidence>
<evidence type="ECO:0000256" key="6">
    <source>
        <dbReference type="ARBA" id="ARBA00024207"/>
    </source>
</evidence>
<dbReference type="PANTHER" id="PTHR34139:SF1">
    <property type="entry name" value="RNASE MJ1380-RELATED"/>
    <property type="match status" value="1"/>
</dbReference>
<evidence type="ECO:0000256" key="2">
    <source>
        <dbReference type="ARBA" id="ARBA00022649"/>
    </source>
</evidence>
<proteinExistence type="inferred from homology"/>
<accession>A0ABX1N8C2</accession>
<dbReference type="PANTHER" id="PTHR34139">
    <property type="entry name" value="UPF0331 PROTEIN MJ0127"/>
    <property type="match status" value="1"/>
</dbReference>
<comment type="caution">
    <text evidence="7">The sequence shown here is derived from an EMBL/GenBank/DDBJ whole genome shotgun (WGS) entry which is preliminary data.</text>
</comment>
<evidence type="ECO:0000313" key="7">
    <source>
        <dbReference type="EMBL" id="NMF95497.1"/>
    </source>
</evidence>
<gene>
    <name evidence="7" type="ORF">GO608_19630</name>
</gene>
<protein>
    <submittedName>
        <fullName evidence="7">DUF86 domain-containing protein</fullName>
    </submittedName>
</protein>